<comment type="function">
    <text evidence="6">May be involved in the transport of PQQ or its precursor to the periplasm.</text>
</comment>
<dbReference type="InterPro" id="IPR011842">
    <property type="entry name" value="PQQ_synth_PqqB"/>
</dbReference>
<evidence type="ECO:0000256" key="1">
    <source>
        <dbReference type="ARBA" id="ARBA00004886"/>
    </source>
</evidence>
<dbReference type="KEGG" id="paro:CUV01_07650"/>
<keyword evidence="5 6" id="KW-0884">PQQ biosynthesis</keyword>
<dbReference type="Proteomes" id="UP000233742">
    <property type="component" value="Chromosome"/>
</dbReference>
<evidence type="ECO:0000256" key="2">
    <source>
        <dbReference type="ARBA" id="ARBA00008481"/>
    </source>
</evidence>
<organism evidence="8 9">
    <name type="scientific">Paracoccus tegillarcae</name>
    <dbReference type="NCBI Taxonomy" id="1529068"/>
    <lineage>
        <taxon>Bacteria</taxon>
        <taxon>Pseudomonadati</taxon>
        <taxon>Pseudomonadota</taxon>
        <taxon>Alphaproteobacteria</taxon>
        <taxon>Rhodobacterales</taxon>
        <taxon>Paracoccaceae</taxon>
        <taxon>Paracoccus</taxon>
    </lineage>
</organism>
<dbReference type="OrthoDB" id="9778305at2"/>
<dbReference type="Gene3D" id="3.60.15.10">
    <property type="entry name" value="Ribonuclease Z/Hydroxyacylglutathione hydrolase-like"/>
    <property type="match status" value="1"/>
</dbReference>
<dbReference type="RefSeq" id="WP_101459948.1">
    <property type="nucleotide sequence ID" value="NZ_CP025408.1"/>
</dbReference>
<dbReference type="UniPathway" id="UPA00539"/>
<evidence type="ECO:0000313" key="9">
    <source>
        <dbReference type="Proteomes" id="UP000233742"/>
    </source>
</evidence>
<dbReference type="HAMAP" id="MF_00653">
    <property type="entry name" value="PQQ_syn_PqqB"/>
    <property type="match status" value="1"/>
</dbReference>
<evidence type="ECO:0000256" key="4">
    <source>
        <dbReference type="ARBA" id="ARBA00022448"/>
    </source>
</evidence>
<dbReference type="Pfam" id="PF12706">
    <property type="entry name" value="Lactamase_B_2"/>
    <property type="match status" value="1"/>
</dbReference>
<protein>
    <recommendedName>
        <fullName evidence="3 6">Coenzyme PQQ synthesis protein B</fullName>
    </recommendedName>
    <alternativeName>
        <fullName evidence="6">Pyrroloquinoline quinone biosynthesis protein B</fullName>
    </alternativeName>
</protein>
<evidence type="ECO:0000256" key="5">
    <source>
        <dbReference type="ARBA" id="ARBA00022905"/>
    </source>
</evidence>
<accession>A0A2K9EE88</accession>
<comment type="pathway">
    <text evidence="1 6">Cofactor biosynthesis; pyrroloquinoline quinone biosynthesis.</text>
</comment>
<feature type="domain" description="Metallo-beta-lactamase" evidence="7">
    <location>
        <begin position="49"/>
        <end position="260"/>
    </location>
</feature>
<evidence type="ECO:0000259" key="7">
    <source>
        <dbReference type="Pfam" id="PF12706"/>
    </source>
</evidence>
<evidence type="ECO:0000256" key="6">
    <source>
        <dbReference type="HAMAP-Rule" id="MF_00653"/>
    </source>
</evidence>
<dbReference type="InterPro" id="IPR001279">
    <property type="entry name" value="Metallo-B-lactamas"/>
</dbReference>
<dbReference type="InterPro" id="IPR036866">
    <property type="entry name" value="RibonucZ/Hydroxyglut_hydro"/>
</dbReference>
<proteinExistence type="inferred from homology"/>
<reference evidence="8 9" key="1">
    <citation type="submission" date="2017-12" db="EMBL/GenBank/DDBJ databases">
        <authorList>
            <person name="Hurst M.R.H."/>
        </authorList>
    </citation>
    <scope>NUCLEOTIDE SEQUENCE [LARGE SCALE GENOMIC DNA]</scope>
    <source>
        <strain evidence="8 9">BM15</strain>
    </source>
</reference>
<dbReference type="AlphaFoldDB" id="A0A2K9EE88"/>
<dbReference type="PANTHER" id="PTHR42663">
    <property type="entry name" value="HYDROLASE C777.06C-RELATED-RELATED"/>
    <property type="match status" value="1"/>
</dbReference>
<gene>
    <name evidence="6" type="primary">pqqB</name>
    <name evidence="8" type="ORF">CUV01_07650</name>
</gene>
<dbReference type="NCBIfam" id="TIGR02108">
    <property type="entry name" value="PQQ_syn_pqqB"/>
    <property type="match status" value="1"/>
</dbReference>
<dbReference type="EMBL" id="CP025408">
    <property type="protein sequence ID" value="AUH33278.1"/>
    <property type="molecule type" value="Genomic_DNA"/>
</dbReference>
<evidence type="ECO:0000256" key="3">
    <source>
        <dbReference type="ARBA" id="ARBA00015084"/>
    </source>
</evidence>
<evidence type="ECO:0000313" key="8">
    <source>
        <dbReference type="EMBL" id="AUH33278.1"/>
    </source>
</evidence>
<sequence length="293" mass="30950">MRIFVLGAAAGGGLPQWNCGCVNCAAARAGRIPSLSQSSIAVSANGQDWAIINASPDIRTQMAATPVLHPTGARQMPLRSVLVTNGDIDHVAGLLTLRESQPFDLFATATIHAALDANPMMSAVNPEFVPRRTVALDQQFDLAPDLAATLFAVPGKVPLYLEGDTVETDLIGENTVGVELTSGGKRALYIPGCADMPDWLKDRINGADLLMFDGTLWQDDEMITAGLGRKTGGRMGHMAAQDSIAALADLSLARRLFVHINNSNPLTDPGSPQVAEAEANGWQIGRDGTEVVV</sequence>
<keyword evidence="4 6" id="KW-0813">Transport</keyword>
<keyword evidence="9" id="KW-1185">Reference proteome</keyword>
<dbReference type="SUPFAM" id="SSF56281">
    <property type="entry name" value="Metallo-hydrolase/oxidoreductase"/>
    <property type="match status" value="1"/>
</dbReference>
<name>A0A2K9EE88_9RHOB</name>
<dbReference type="PANTHER" id="PTHR42663:SF7">
    <property type="entry name" value="COENZYME PQQ SYNTHESIS PROTEIN B"/>
    <property type="match status" value="1"/>
</dbReference>
<dbReference type="GO" id="GO:0018189">
    <property type="term" value="P:pyrroloquinoline quinone biosynthetic process"/>
    <property type="evidence" value="ECO:0007669"/>
    <property type="project" value="UniProtKB-UniRule"/>
</dbReference>
<comment type="similarity">
    <text evidence="2 6">Belongs to the PqqB family.</text>
</comment>